<evidence type="ECO:0000256" key="5">
    <source>
        <dbReference type="SAM" id="Phobius"/>
    </source>
</evidence>
<dbReference type="PANTHER" id="PTHR30071">
    <property type="entry name" value="HEME EXPORTER PROTEIN C"/>
    <property type="match status" value="1"/>
</dbReference>
<sequence length="267" mass="31115">MYDVTIYLYAISVLMYFSDFLQSNQKVNKMAFWLLAIVWVFQSIFFVLQFISKDYFPVLTLFETLFFYSWILVTLSLVINHFFRMDLLIFFTNVLGFSVMSVTVFTNPTATPALSQQLISELLFIHISLALLSYAALSFAFILSVMYMIQVKLLKEKRWTPLLRKMPSLGLLDIYAYRLTMIGVPLLFLSLILGGLWAHIVGQTIWLDPKVFFSILVVVAYSVYLYRRVNYGWQGKKLAMMNVLAFVFVLLNFFISGSLSSFHQWLR</sequence>
<evidence type="ECO:0000259" key="6">
    <source>
        <dbReference type="Pfam" id="PF01578"/>
    </source>
</evidence>
<keyword evidence="8" id="KW-1185">Reference proteome</keyword>
<feature type="transmembrane region" description="Helical" evidence="5">
    <location>
        <begin position="125"/>
        <end position="154"/>
    </location>
</feature>
<dbReference type="RefSeq" id="WP_120189952.1">
    <property type="nucleotide sequence ID" value="NZ_MCHY01000008.1"/>
</dbReference>
<dbReference type="AlphaFoldDB" id="A0A419SKY9"/>
<comment type="caution">
    <text evidence="7">The sequence shown here is derived from an EMBL/GenBank/DDBJ whole genome shotgun (WGS) entry which is preliminary data.</text>
</comment>
<dbReference type="PANTHER" id="PTHR30071:SF15">
    <property type="entry name" value="PROTEIN HEMX"/>
    <property type="match status" value="1"/>
</dbReference>
<dbReference type="GO" id="GO:0005886">
    <property type="term" value="C:plasma membrane"/>
    <property type="evidence" value="ECO:0007669"/>
    <property type="project" value="TreeGrafter"/>
</dbReference>
<dbReference type="Proteomes" id="UP000284219">
    <property type="component" value="Unassembled WGS sequence"/>
</dbReference>
<accession>A0A419SKY9</accession>
<keyword evidence="2 5" id="KW-0812">Transmembrane</keyword>
<organism evidence="7 8">
    <name type="scientific">Ammoniphilus oxalaticus</name>
    <dbReference type="NCBI Taxonomy" id="66863"/>
    <lineage>
        <taxon>Bacteria</taxon>
        <taxon>Bacillati</taxon>
        <taxon>Bacillota</taxon>
        <taxon>Bacilli</taxon>
        <taxon>Bacillales</taxon>
        <taxon>Paenibacillaceae</taxon>
        <taxon>Aneurinibacillus group</taxon>
        <taxon>Ammoniphilus</taxon>
    </lineage>
</organism>
<evidence type="ECO:0000256" key="2">
    <source>
        <dbReference type="ARBA" id="ARBA00022692"/>
    </source>
</evidence>
<feature type="transmembrane region" description="Helical" evidence="5">
    <location>
        <begin position="6"/>
        <end position="23"/>
    </location>
</feature>
<dbReference type="InterPro" id="IPR045062">
    <property type="entry name" value="Cyt_c_biogenesis_CcsA/CcmC"/>
</dbReference>
<name>A0A419SKY9_9BACL</name>
<comment type="subcellular location">
    <subcellularLocation>
        <location evidence="1">Membrane</location>
        <topology evidence="1">Multi-pass membrane protein</topology>
    </subcellularLocation>
</comment>
<dbReference type="EMBL" id="MCHY01000008">
    <property type="protein sequence ID" value="RKD24655.1"/>
    <property type="molecule type" value="Genomic_DNA"/>
</dbReference>
<feature type="transmembrane region" description="Helical" evidence="5">
    <location>
        <begin position="30"/>
        <end position="52"/>
    </location>
</feature>
<feature type="transmembrane region" description="Helical" evidence="5">
    <location>
        <begin position="210"/>
        <end position="226"/>
    </location>
</feature>
<reference evidence="7 8" key="1">
    <citation type="submission" date="2016-08" db="EMBL/GenBank/DDBJ databases">
        <title>Novel Firmicute Genomes.</title>
        <authorList>
            <person name="Poppleton D.I."/>
            <person name="Gribaldo S."/>
        </authorList>
    </citation>
    <scope>NUCLEOTIDE SEQUENCE [LARGE SCALE GENOMIC DNA]</scope>
    <source>
        <strain evidence="7 8">RAOx-1</strain>
    </source>
</reference>
<dbReference type="OrthoDB" id="2417400at2"/>
<gene>
    <name evidence="7" type="ORF">BEP19_05420</name>
</gene>
<dbReference type="GO" id="GO:0017004">
    <property type="term" value="P:cytochrome complex assembly"/>
    <property type="evidence" value="ECO:0007669"/>
    <property type="project" value="InterPro"/>
</dbReference>
<evidence type="ECO:0000313" key="7">
    <source>
        <dbReference type="EMBL" id="RKD24655.1"/>
    </source>
</evidence>
<dbReference type="Pfam" id="PF01578">
    <property type="entry name" value="Cytochrom_C_asm"/>
    <property type="match status" value="1"/>
</dbReference>
<keyword evidence="3 5" id="KW-1133">Transmembrane helix</keyword>
<dbReference type="InterPro" id="IPR002541">
    <property type="entry name" value="Cyt_c_assembly"/>
</dbReference>
<evidence type="ECO:0000256" key="3">
    <source>
        <dbReference type="ARBA" id="ARBA00022989"/>
    </source>
</evidence>
<evidence type="ECO:0000256" key="1">
    <source>
        <dbReference type="ARBA" id="ARBA00004141"/>
    </source>
</evidence>
<feature type="transmembrane region" description="Helical" evidence="5">
    <location>
        <begin position="238"/>
        <end position="259"/>
    </location>
</feature>
<feature type="domain" description="Cytochrome c assembly protein" evidence="6">
    <location>
        <begin position="60"/>
        <end position="260"/>
    </location>
</feature>
<feature type="transmembrane region" description="Helical" evidence="5">
    <location>
        <begin position="175"/>
        <end position="198"/>
    </location>
</feature>
<feature type="transmembrane region" description="Helical" evidence="5">
    <location>
        <begin position="58"/>
        <end position="80"/>
    </location>
</feature>
<feature type="transmembrane region" description="Helical" evidence="5">
    <location>
        <begin position="87"/>
        <end position="105"/>
    </location>
</feature>
<evidence type="ECO:0000256" key="4">
    <source>
        <dbReference type="ARBA" id="ARBA00023136"/>
    </source>
</evidence>
<evidence type="ECO:0000313" key="8">
    <source>
        <dbReference type="Proteomes" id="UP000284219"/>
    </source>
</evidence>
<protein>
    <submittedName>
        <fullName evidence="7">Cytochrome C assembly protein</fullName>
    </submittedName>
</protein>
<keyword evidence="4 5" id="KW-0472">Membrane</keyword>
<dbReference type="GO" id="GO:0020037">
    <property type="term" value="F:heme binding"/>
    <property type="evidence" value="ECO:0007669"/>
    <property type="project" value="InterPro"/>
</dbReference>
<proteinExistence type="predicted"/>